<reference evidence="9" key="2">
    <citation type="submission" date="2014-02" db="EMBL/GenBank/DDBJ databases">
        <title>Draft Genome Sequence of extremely halophilic bacteria Halorhodospira halochloris.</title>
        <authorList>
            <person name="Singh K.S."/>
        </authorList>
    </citation>
    <scope>NUCLEOTIDE SEQUENCE [LARGE SCALE GENOMIC DNA]</scope>
    <source>
        <strain evidence="9">A</strain>
    </source>
</reference>
<dbReference type="PANTHER" id="PTHR33452:SF1">
    <property type="entry name" value="INNER MEMBRANE PROTEIN YPHA-RELATED"/>
    <property type="match status" value="1"/>
</dbReference>
<keyword evidence="5 7" id="KW-1133">Transmembrane helix</keyword>
<reference evidence="8 9" key="1">
    <citation type="journal article" date="2014" name="J Genomics">
        <title>Draft Genome Sequence of the Extremely Halophilic Phototrophic Purple Sulfur Bacterium Halorhodospira halochloris.</title>
        <authorList>
            <person name="Singh K.S."/>
            <person name="Kirksey J."/>
            <person name="Hoff W.D."/>
            <person name="Deole R."/>
        </authorList>
    </citation>
    <scope>NUCLEOTIDE SEQUENCE [LARGE SCALE GENOMIC DNA]</scope>
    <source>
        <strain evidence="8 9">A</strain>
    </source>
</reference>
<dbReference type="Pfam" id="PF07681">
    <property type="entry name" value="DoxX"/>
    <property type="match status" value="1"/>
</dbReference>
<dbReference type="HOGENOM" id="CLU_058421_6_5_6"/>
<keyword evidence="6 7" id="KW-0472">Membrane</keyword>
<sequence>MQLNLNELLFSGQTPGAVATDAGMTVLRVAAGLMMAFGHGFDKLPPSAGFVGMVEGLGFHSPELFAWMAGLAEGIGGLLLAAGLLTRASAAAILGAMLVAAFVAHGGDPLFATGGPSKELALLYAAVMVPFLFAGSGRYGVDAMFRRQEV</sequence>
<evidence type="ECO:0000256" key="7">
    <source>
        <dbReference type="SAM" id="Phobius"/>
    </source>
</evidence>
<name>W8KFE8_9GAMM</name>
<dbReference type="EMBL" id="CP007268">
    <property type="protein sequence ID" value="AHK77908.1"/>
    <property type="molecule type" value="Genomic_DNA"/>
</dbReference>
<comment type="similarity">
    <text evidence="2">Belongs to the DoxX family.</text>
</comment>
<dbReference type="KEGG" id="hhc:M911_00355"/>
<dbReference type="InterPro" id="IPR032808">
    <property type="entry name" value="DoxX"/>
</dbReference>
<evidence type="ECO:0008006" key="10">
    <source>
        <dbReference type="Google" id="ProtNLM"/>
    </source>
</evidence>
<dbReference type="RefSeq" id="WP_025280207.1">
    <property type="nucleotide sequence ID" value="NZ_CP007268.1"/>
</dbReference>
<evidence type="ECO:0000313" key="9">
    <source>
        <dbReference type="Proteomes" id="UP000019442"/>
    </source>
</evidence>
<feature type="transmembrane region" description="Helical" evidence="7">
    <location>
        <begin position="92"/>
        <end position="115"/>
    </location>
</feature>
<evidence type="ECO:0000256" key="4">
    <source>
        <dbReference type="ARBA" id="ARBA00022692"/>
    </source>
</evidence>
<gene>
    <name evidence="8" type="ORF">M911_00355</name>
</gene>
<dbReference type="GO" id="GO:0005886">
    <property type="term" value="C:plasma membrane"/>
    <property type="evidence" value="ECO:0007669"/>
    <property type="project" value="UniProtKB-SubCell"/>
</dbReference>
<feature type="transmembrane region" description="Helical" evidence="7">
    <location>
        <begin position="64"/>
        <end position="85"/>
    </location>
</feature>
<organism evidence="8 9">
    <name type="scientific">Ectothiorhodospira haloalkaliphila</name>
    <dbReference type="NCBI Taxonomy" id="421628"/>
    <lineage>
        <taxon>Bacteria</taxon>
        <taxon>Pseudomonadati</taxon>
        <taxon>Pseudomonadota</taxon>
        <taxon>Gammaproteobacteria</taxon>
        <taxon>Chromatiales</taxon>
        <taxon>Ectothiorhodospiraceae</taxon>
        <taxon>Ectothiorhodospira</taxon>
    </lineage>
</organism>
<evidence type="ECO:0000256" key="1">
    <source>
        <dbReference type="ARBA" id="ARBA00004651"/>
    </source>
</evidence>
<dbReference type="AlphaFoldDB" id="W8KFE8"/>
<keyword evidence="4 7" id="KW-0812">Transmembrane</keyword>
<accession>W8KFE8</accession>
<evidence type="ECO:0000256" key="5">
    <source>
        <dbReference type="ARBA" id="ARBA00022989"/>
    </source>
</evidence>
<evidence type="ECO:0000313" key="8">
    <source>
        <dbReference type="EMBL" id="AHK77908.1"/>
    </source>
</evidence>
<dbReference type="Proteomes" id="UP000019442">
    <property type="component" value="Chromosome"/>
</dbReference>
<evidence type="ECO:0000256" key="2">
    <source>
        <dbReference type="ARBA" id="ARBA00006679"/>
    </source>
</evidence>
<dbReference type="OrthoDB" id="5398343at2"/>
<feature type="transmembrane region" description="Helical" evidence="7">
    <location>
        <begin position="121"/>
        <end position="141"/>
    </location>
</feature>
<evidence type="ECO:0000256" key="6">
    <source>
        <dbReference type="ARBA" id="ARBA00023136"/>
    </source>
</evidence>
<evidence type="ECO:0000256" key="3">
    <source>
        <dbReference type="ARBA" id="ARBA00022475"/>
    </source>
</evidence>
<dbReference type="InterPro" id="IPR051907">
    <property type="entry name" value="DoxX-like_oxidoreductase"/>
</dbReference>
<protein>
    <recommendedName>
        <fullName evidence="10">DoxX family protein</fullName>
    </recommendedName>
</protein>
<proteinExistence type="inferred from homology"/>
<dbReference type="PANTHER" id="PTHR33452">
    <property type="entry name" value="OXIDOREDUCTASE CATD-RELATED"/>
    <property type="match status" value="1"/>
</dbReference>
<comment type="subcellular location">
    <subcellularLocation>
        <location evidence="1">Cell membrane</location>
        <topology evidence="1">Multi-pass membrane protein</topology>
    </subcellularLocation>
</comment>
<keyword evidence="9" id="KW-1185">Reference proteome</keyword>
<keyword evidence="3" id="KW-1003">Cell membrane</keyword>